<evidence type="ECO:0000313" key="4">
    <source>
        <dbReference type="Proteomes" id="UP000596742"/>
    </source>
</evidence>
<keyword evidence="4" id="KW-1185">Reference proteome</keyword>
<keyword evidence="1" id="KW-0812">Transmembrane</keyword>
<feature type="transmembrane region" description="Helical" evidence="1">
    <location>
        <begin position="300"/>
        <end position="324"/>
    </location>
</feature>
<feature type="chain" id="PRO_5033006114" description="WSC domain-containing protein" evidence="2">
    <location>
        <begin position="23"/>
        <end position="519"/>
    </location>
</feature>
<dbReference type="AlphaFoldDB" id="A0A8B6EHE4"/>
<organism evidence="3 4">
    <name type="scientific">Mytilus galloprovincialis</name>
    <name type="common">Mediterranean mussel</name>
    <dbReference type="NCBI Taxonomy" id="29158"/>
    <lineage>
        <taxon>Eukaryota</taxon>
        <taxon>Metazoa</taxon>
        <taxon>Spiralia</taxon>
        <taxon>Lophotrochozoa</taxon>
        <taxon>Mollusca</taxon>
        <taxon>Bivalvia</taxon>
        <taxon>Autobranchia</taxon>
        <taxon>Pteriomorphia</taxon>
        <taxon>Mytilida</taxon>
        <taxon>Mytiloidea</taxon>
        <taxon>Mytilidae</taxon>
        <taxon>Mytilinae</taxon>
        <taxon>Mytilus</taxon>
    </lineage>
</organism>
<feature type="signal peptide" evidence="2">
    <location>
        <begin position="1"/>
        <end position="22"/>
    </location>
</feature>
<sequence length="519" mass="59019">MVIHLILVSAYLVVFLCGQVEATIDINDIKGIADWKEAVSVCFDRGHVMESNLTVLSNYLQQNNNVKSLWGGSYIAMLPWMEILGCFRIKWKNNVEEITFAKSIIEVNSAVCQFKCSHARYFAVNSDTSRCVCFDDQGLVDSPSLSADECLQNCLINDTDCFELLFTYKVLNETDLQLDIPTDTLKSCVYSDCISSQQHYENDYCNQQYIALCRDGQNAVHSTEYASYDGLVWGCLYRKTFPLLLSADICDLDQSYAQHWIGVRSQTLDIHHMSQYDIAFESVKRSIVKCGNYSRSGINFGAIGGSISAILIIVIIAVTGIYLYKRRTVKKPKMRQIRSEDHPINVNAHRTENNSDGQYHEIGVTTNDYSLAKPLSNNEDIITIEDDKDVYTRIVSSAFEIQNEKSKTNNTISNPGYNDVNSRDKSNQDNNINMKLIIPKVEKINISDYALAKPITDTEELDPYTTDTDYDHLHNVKKQEMSDVKVYDHLKNTTEFDPTYDHAGVTVMEDTENYEHFNI</sequence>
<keyword evidence="2" id="KW-0732">Signal</keyword>
<evidence type="ECO:0000256" key="2">
    <source>
        <dbReference type="SAM" id="SignalP"/>
    </source>
</evidence>
<evidence type="ECO:0008006" key="5">
    <source>
        <dbReference type="Google" id="ProtNLM"/>
    </source>
</evidence>
<gene>
    <name evidence="3" type="ORF">MGAL_10B044267</name>
</gene>
<keyword evidence="1" id="KW-1133">Transmembrane helix</keyword>
<evidence type="ECO:0000313" key="3">
    <source>
        <dbReference type="EMBL" id="VDI33625.1"/>
    </source>
</evidence>
<keyword evidence="1" id="KW-0472">Membrane</keyword>
<dbReference type="EMBL" id="UYJE01005058">
    <property type="protein sequence ID" value="VDI33625.1"/>
    <property type="molecule type" value="Genomic_DNA"/>
</dbReference>
<accession>A0A8B6EHE4</accession>
<reference evidence="3" key="1">
    <citation type="submission" date="2018-11" db="EMBL/GenBank/DDBJ databases">
        <authorList>
            <person name="Alioto T."/>
            <person name="Alioto T."/>
        </authorList>
    </citation>
    <scope>NUCLEOTIDE SEQUENCE</scope>
</reference>
<protein>
    <recommendedName>
        <fullName evidence="5">WSC domain-containing protein</fullName>
    </recommendedName>
</protein>
<evidence type="ECO:0000256" key="1">
    <source>
        <dbReference type="SAM" id="Phobius"/>
    </source>
</evidence>
<name>A0A8B6EHE4_MYTGA</name>
<comment type="caution">
    <text evidence="3">The sequence shown here is derived from an EMBL/GenBank/DDBJ whole genome shotgun (WGS) entry which is preliminary data.</text>
</comment>
<dbReference type="Proteomes" id="UP000596742">
    <property type="component" value="Unassembled WGS sequence"/>
</dbReference>
<proteinExistence type="predicted"/>